<dbReference type="PANTHER" id="PTHR36454:SF1">
    <property type="entry name" value="DUF1015 DOMAIN-CONTAINING PROTEIN"/>
    <property type="match status" value="1"/>
</dbReference>
<dbReference type="InterPro" id="IPR008323">
    <property type="entry name" value="UCP033563"/>
</dbReference>
<dbReference type="EMBL" id="MHFR01000003">
    <property type="protein sequence ID" value="OGW99553.1"/>
    <property type="molecule type" value="Genomic_DNA"/>
</dbReference>
<evidence type="ECO:0000313" key="1">
    <source>
        <dbReference type="EMBL" id="OGW99553.1"/>
    </source>
</evidence>
<accession>A0A1G1L326</accession>
<evidence type="ECO:0000313" key="2">
    <source>
        <dbReference type="Proteomes" id="UP000178187"/>
    </source>
</evidence>
<dbReference type="PANTHER" id="PTHR36454">
    <property type="entry name" value="LMO2823 PROTEIN"/>
    <property type="match status" value="1"/>
</dbReference>
<name>A0A1G1L326_9BACT</name>
<dbReference type="Proteomes" id="UP000178187">
    <property type="component" value="Unassembled WGS sequence"/>
</dbReference>
<evidence type="ECO:0008006" key="3">
    <source>
        <dbReference type="Google" id="ProtNLM"/>
    </source>
</evidence>
<protein>
    <recommendedName>
        <fullName evidence="3">DUF1015 domain-containing protein</fullName>
    </recommendedName>
</protein>
<sequence length="486" mass="55461">MAEVKPFSAMRYNLNQVKPENVVAPPYDIISEAKSRSLYERDPYNIIRIELTQPVLEGCTADGRYEKAKGHLGEWFGKQILYQDKKDCFYLHELIFDHPFLAKKLTRIAVYGRIKVEPFSKKVVFPHERTHASPKIDRGKLLQAIRTNISPVFFLYQDPSQVLAKIYQSLLAKKPEMDFTDDMSIRNRLWVIDGENEIRMISSVFERRNIFIADGHHRYETALGYAEEMRAARQEAIARTVGSAAEVKNVIPECFNRGSISQLEPNKCNGFPLPRKDGAGPCFSQGKDCGNDSPATQPWDYALGAFVPFDDPGLLILPIHRVIRNSISADKERLLANLKASFNLRAIPRVMIDKIAEGDMKEGFGMAFSEAECFLLELKEKSIAKEKMPAGKPEDWYQLDVNLISYLIVEPLLKITNADLEKHVTYTPDVREVFKHLKSGEAFCAFFVKPVTTKKIKDICETGEVMPQKSTYFYPKFPSGLVMYRH</sequence>
<dbReference type="Pfam" id="PF06245">
    <property type="entry name" value="DUF1015"/>
    <property type="match status" value="2"/>
</dbReference>
<gene>
    <name evidence="1" type="ORF">A3G33_05630</name>
</gene>
<organism evidence="1 2">
    <name type="scientific">Candidatus Danuiimicrobium aquiferis</name>
    <dbReference type="NCBI Taxonomy" id="1801832"/>
    <lineage>
        <taxon>Bacteria</taxon>
        <taxon>Pseudomonadati</taxon>
        <taxon>Candidatus Omnitrophota</taxon>
        <taxon>Candidatus Danuiimicrobium</taxon>
    </lineage>
</organism>
<dbReference type="AlphaFoldDB" id="A0A1G1L326"/>
<comment type="caution">
    <text evidence="1">The sequence shown here is derived from an EMBL/GenBank/DDBJ whole genome shotgun (WGS) entry which is preliminary data.</text>
</comment>
<reference evidence="1 2" key="1">
    <citation type="journal article" date="2016" name="Nat. Commun.">
        <title>Thousands of microbial genomes shed light on interconnected biogeochemical processes in an aquifer system.</title>
        <authorList>
            <person name="Anantharaman K."/>
            <person name="Brown C.T."/>
            <person name="Hug L.A."/>
            <person name="Sharon I."/>
            <person name="Castelle C.J."/>
            <person name="Probst A.J."/>
            <person name="Thomas B.C."/>
            <person name="Singh A."/>
            <person name="Wilkins M.J."/>
            <person name="Karaoz U."/>
            <person name="Brodie E.L."/>
            <person name="Williams K.H."/>
            <person name="Hubbard S.S."/>
            <person name="Banfield J.F."/>
        </authorList>
    </citation>
    <scope>NUCLEOTIDE SEQUENCE [LARGE SCALE GENOMIC DNA]</scope>
</reference>
<proteinExistence type="predicted"/>